<protein>
    <recommendedName>
        <fullName evidence="4">Short-chain dehydrogenase</fullName>
    </recommendedName>
</protein>
<organism evidence="2 3">
    <name type="scientific">Apatococcus lobatus</name>
    <dbReference type="NCBI Taxonomy" id="904363"/>
    <lineage>
        <taxon>Eukaryota</taxon>
        <taxon>Viridiplantae</taxon>
        <taxon>Chlorophyta</taxon>
        <taxon>core chlorophytes</taxon>
        <taxon>Trebouxiophyceae</taxon>
        <taxon>Chlorellales</taxon>
        <taxon>Chlorellaceae</taxon>
        <taxon>Apatococcus</taxon>
    </lineage>
</organism>
<dbReference type="EMBL" id="JALJOS010000045">
    <property type="protein sequence ID" value="KAK9820704.1"/>
    <property type="molecule type" value="Genomic_DNA"/>
</dbReference>
<sequence>MDTGLTPAVALVTGANSGLGRETASALAGQGYKVILACRNTDTGREAEAWIRSQHPGCDVQLGPKLDMASLASIRNFAAQYKEQKWPLNILVNNAGANYRKRWFTPEGIVGLCQTNYLGPFALTRLLEPQLIAAAPSRVVNVSSIMHRFARLKSADSYLHEYETGGSYNASKLGNVLFAYEHHRRTSRYGVQSCAVDPGSSSTGVWRHSVLAKGPLRWMMDCVYSPPRDGAQAIIHAATAPLDPSAPVQPRGMAAQQNLEPSSSQPVPRHQLKYWARGLFASPLLAWYTPTGGLPGIAADGVFSATALLHSFLDWPIRRLSGGKIASRTVAVRSQPQSYNESLARDLWNLSSDAVHISREPMIS</sequence>
<dbReference type="InterPro" id="IPR036291">
    <property type="entry name" value="NAD(P)-bd_dom_sf"/>
</dbReference>
<dbReference type="Pfam" id="PF00106">
    <property type="entry name" value="adh_short"/>
    <property type="match status" value="1"/>
</dbReference>
<name>A0AAW1QH05_9CHLO</name>
<evidence type="ECO:0000313" key="2">
    <source>
        <dbReference type="EMBL" id="KAK9820704.1"/>
    </source>
</evidence>
<dbReference type="InterPro" id="IPR002347">
    <property type="entry name" value="SDR_fam"/>
</dbReference>
<dbReference type="AlphaFoldDB" id="A0AAW1QH05"/>
<dbReference type="PANTHER" id="PTHR43157:SF64">
    <property type="entry name" value="RETINOL DEHYDROGENASE 14"/>
    <property type="match status" value="1"/>
</dbReference>
<dbReference type="Proteomes" id="UP001438707">
    <property type="component" value="Unassembled WGS sequence"/>
</dbReference>
<proteinExistence type="predicted"/>
<dbReference type="SUPFAM" id="SSF51735">
    <property type="entry name" value="NAD(P)-binding Rossmann-fold domains"/>
    <property type="match status" value="1"/>
</dbReference>
<reference evidence="2 3" key="1">
    <citation type="journal article" date="2024" name="Nat. Commun.">
        <title>Phylogenomics reveals the evolutionary origins of lichenization in chlorophyte algae.</title>
        <authorList>
            <person name="Puginier C."/>
            <person name="Libourel C."/>
            <person name="Otte J."/>
            <person name="Skaloud P."/>
            <person name="Haon M."/>
            <person name="Grisel S."/>
            <person name="Petersen M."/>
            <person name="Berrin J.G."/>
            <person name="Delaux P.M."/>
            <person name="Dal Grande F."/>
            <person name="Keller J."/>
        </authorList>
    </citation>
    <scope>NUCLEOTIDE SEQUENCE [LARGE SCALE GENOMIC DNA]</scope>
    <source>
        <strain evidence="2 3">SAG 2145</strain>
    </source>
</reference>
<evidence type="ECO:0008006" key="4">
    <source>
        <dbReference type="Google" id="ProtNLM"/>
    </source>
</evidence>
<evidence type="ECO:0000313" key="3">
    <source>
        <dbReference type="Proteomes" id="UP001438707"/>
    </source>
</evidence>
<dbReference type="GO" id="GO:0016491">
    <property type="term" value="F:oxidoreductase activity"/>
    <property type="evidence" value="ECO:0007669"/>
    <property type="project" value="UniProtKB-KW"/>
</dbReference>
<keyword evidence="1" id="KW-0560">Oxidoreductase</keyword>
<keyword evidence="3" id="KW-1185">Reference proteome</keyword>
<comment type="caution">
    <text evidence="2">The sequence shown here is derived from an EMBL/GenBank/DDBJ whole genome shotgun (WGS) entry which is preliminary data.</text>
</comment>
<accession>A0AAW1QH05</accession>
<dbReference type="PRINTS" id="PR00081">
    <property type="entry name" value="GDHRDH"/>
</dbReference>
<gene>
    <name evidence="2" type="ORF">WJX74_009939</name>
</gene>
<evidence type="ECO:0000256" key="1">
    <source>
        <dbReference type="ARBA" id="ARBA00023002"/>
    </source>
</evidence>
<dbReference type="PANTHER" id="PTHR43157">
    <property type="entry name" value="PHOSPHATIDYLINOSITOL-GLYCAN BIOSYNTHESIS CLASS F PROTEIN-RELATED"/>
    <property type="match status" value="1"/>
</dbReference>
<dbReference type="Gene3D" id="3.40.50.720">
    <property type="entry name" value="NAD(P)-binding Rossmann-like Domain"/>
    <property type="match status" value="1"/>
</dbReference>